<name>A0A9N7U9V1_PLEPL</name>
<protein>
    <submittedName>
        <fullName evidence="2">Uncharacterized protein</fullName>
    </submittedName>
</protein>
<evidence type="ECO:0000313" key="3">
    <source>
        <dbReference type="Proteomes" id="UP001153269"/>
    </source>
</evidence>
<organism evidence="2 3">
    <name type="scientific">Pleuronectes platessa</name>
    <name type="common">European plaice</name>
    <dbReference type="NCBI Taxonomy" id="8262"/>
    <lineage>
        <taxon>Eukaryota</taxon>
        <taxon>Metazoa</taxon>
        <taxon>Chordata</taxon>
        <taxon>Craniata</taxon>
        <taxon>Vertebrata</taxon>
        <taxon>Euteleostomi</taxon>
        <taxon>Actinopterygii</taxon>
        <taxon>Neopterygii</taxon>
        <taxon>Teleostei</taxon>
        <taxon>Neoteleostei</taxon>
        <taxon>Acanthomorphata</taxon>
        <taxon>Carangaria</taxon>
        <taxon>Pleuronectiformes</taxon>
        <taxon>Pleuronectoidei</taxon>
        <taxon>Pleuronectidae</taxon>
        <taxon>Pleuronectes</taxon>
    </lineage>
</organism>
<gene>
    <name evidence="2" type="ORF">PLEPLA_LOCUS14938</name>
</gene>
<comment type="caution">
    <text evidence="2">The sequence shown here is derived from an EMBL/GenBank/DDBJ whole genome shotgun (WGS) entry which is preliminary data.</text>
</comment>
<evidence type="ECO:0000313" key="2">
    <source>
        <dbReference type="EMBL" id="CAB1427000.1"/>
    </source>
</evidence>
<keyword evidence="3" id="KW-1185">Reference proteome</keyword>
<reference evidence="2" key="1">
    <citation type="submission" date="2020-03" db="EMBL/GenBank/DDBJ databases">
        <authorList>
            <person name="Weist P."/>
        </authorList>
    </citation>
    <scope>NUCLEOTIDE SEQUENCE</scope>
</reference>
<dbReference type="Proteomes" id="UP001153269">
    <property type="component" value="Unassembled WGS sequence"/>
</dbReference>
<dbReference type="EMBL" id="CADEAL010000935">
    <property type="protein sequence ID" value="CAB1427000.1"/>
    <property type="molecule type" value="Genomic_DNA"/>
</dbReference>
<feature type="region of interest" description="Disordered" evidence="1">
    <location>
        <begin position="168"/>
        <end position="192"/>
    </location>
</feature>
<evidence type="ECO:0000256" key="1">
    <source>
        <dbReference type="SAM" id="MobiDB-lite"/>
    </source>
</evidence>
<feature type="compositionally biased region" description="Polar residues" evidence="1">
    <location>
        <begin position="55"/>
        <end position="75"/>
    </location>
</feature>
<dbReference type="AlphaFoldDB" id="A0A9N7U9V1"/>
<sequence>MGAAWVEGVRVSCMVGWGDAGGNNCEPARDGNPCFLILSPAASPLSPPAIMVMSLTPSHPSVQSRRTQPASQGQGEDQAPPAHANYRESNTTSTFTLKQDSLRVKCCEGKQPSESHCGQRLPTSIPFPLTSAIPRRMLPVFPHHLPPSPHTTAAALLLPPPLATVQGCSVGSSASSTSSSSSSSSSTYSYSC</sequence>
<feature type="region of interest" description="Disordered" evidence="1">
    <location>
        <begin position="50"/>
        <end position="94"/>
    </location>
</feature>
<proteinExistence type="predicted"/>
<feature type="compositionally biased region" description="Low complexity" evidence="1">
    <location>
        <begin position="172"/>
        <end position="192"/>
    </location>
</feature>
<accession>A0A9N7U9V1</accession>